<dbReference type="PANTHER" id="PTHR33112">
    <property type="entry name" value="DOMAIN PROTEIN, PUTATIVE-RELATED"/>
    <property type="match status" value="1"/>
</dbReference>
<feature type="compositionally biased region" description="Basic and acidic residues" evidence="1">
    <location>
        <begin position="770"/>
        <end position="800"/>
    </location>
</feature>
<sequence>MDIGPGNYQTLPLDTLEQVRGLWQFRVARHEAEKWAFRDIKFLVFDQADSQSEGELSSNKINGGLDVNRNGGPEELGGKSDCRICSGLPEFPHDQETRTFRLFSPAKAHPSLLADRVMSVDVCRHYVAVSYCWPELVKDECGNIVRAAGTYQVRDLDGRTRNNRAPDDVLDRAVDFANNWGLRMIWIDQECLPQPAEDSPQHDKDYQQLGVQAMDIVYNRALVTAALHAGEFTSQAQLDAVQELISFDGIMDKFPGKLRVNISPRALDYVLEFLDTVARDRWYTRAWIAQEALSAGDRLVLVFRRRISSISGMARYRFTDKYHDPPPKHSLDSRASSRPAEIVCIPMTSFQQLVRAARFFVHRRRQALSHPLISRRAPSPLSIVSAAEQLHPQPQESHGEIVEIFGGQSYGQRRWVDAAGALTLLKDRGCRDWQDLIAIVANMCNYEIRLNTDAVARNCQSLRVGLLALALLNGDLSLLVPEAYSLPGGNPVSEQGLLAPFDSDFKNISHFSVQRRGLAMPRVHKHVFNNLDAPGLHLPAYIWTVTDQISLAPMKKKWAETWHRLKRFRTIVQRLEGETAEAFSFRRATASKYFATATTAQRARDEIIASGCIAPGSAIWGGLDPAGVDCRLVLEARRVEADPGLQELLAEILFDILRHLASLTDPRASGVANSLWQSVRADLAHKERLDIPDEVGDALFAHVDVVSTPWKTLQLDRGRGGEYAQLWFVDRIMRHGALRVGRYNRVPLWQALDGGTLLLVPPELRGELLREERRDEKGTGEKTTGEKAARREDPREKAEEEPPAATAASVANPTLQRVPAPAVLPLGDGDDSATRPPYKIPADINTPEPSNGIGELHSTLLGRQFSLQFQTTWLSSTVTGTRTAAGEHVDVSAGMLAHLKDIEARGSWTAATDARRARDLVAVFDVDGPCTVATPFDHDWEWLPRPELRSMSACWVVERVVVPVDADRYGVVFGAVSRGDRDGDVREAQAVGESAGQPSLNAGTAAGIVGGGSEIIASVEDCIVVEKAPAFRVVGKVRGSWQLMDLPLQEYVFS</sequence>
<dbReference type="InterPro" id="IPR010730">
    <property type="entry name" value="HET"/>
</dbReference>
<evidence type="ECO:0000313" key="4">
    <source>
        <dbReference type="Proteomes" id="UP001287356"/>
    </source>
</evidence>
<organism evidence="3 4">
    <name type="scientific">Lasiosphaeria ovina</name>
    <dbReference type="NCBI Taxonomy" id="92902"/>
    <lineage>
        <taxon>Eukaryota</taxon>
        <taxon>Fungi</taxon>
        <taxon>Dikarya</taxon>
        <taxon>Ascomycota</taxon>
        <taxon>Pezizomycotina</taxon>
        <taxon>Sordariomycetes</taxon>
        <taxon>Sordariomycetidae</taxon>
        <taxon>Sordariales</taxon>
        <taxon>Lasiosphaeriaceae</taxon>
        <taxon>Lasiosphaeria</taxon>
    </lineage>
</organism>
<comment type="caution">
    <text evidence="3">The sequence shown here is derived from an EMBL/GenBank/DDBJ whole genome shotgun (WGS) entry which is preliminary data.</text>
</comment>
<keyword evidence="4" id="KW-1185">Reference proteome</keyword>
<reference evidence="3" key="2">
    <citation type="submission" date="2023-06" db="EMBL/GenBank/DDBJ databases">
        <authorList>
            <consortium name="Lawrence Berkeley National Laboratory"/>
            <person name="Haridas S."/>
            <person name="Hensen N."/>
            <person name="Bonometti L."/>
            <person name="Westerberg I."/>
            <person name="Brannstrom I.O."/>
            <person name="Guillou S."/>
            <person name="Cros-Aarteil S."/>
            <person name="Calhoun S."/>
            <person name="Kuo A."/>
            <person name="Mondo S."/>
            <person name="Pangilinan J."/>
            <person name="Riley R."/>
            <person name="Labutti K."/>
            <person name="Andreopoulos B."/>
            <person name="Lipzen A."/>
            <person name="Chen C."/>
            <person name="Yanf M."/>
            <person name="Daum C."/>
            <person name="Ng V."/>
            <person name="Clum A."/>
            <person name="Steindorff A."/>
            <person name="Ohm R."/>
            <person name="Martin F."/>
            <person name="Silar P."/>
            <person name="Natvig D."/>
            <person name="Lalanne C."/>
            <person name="Gautier V."/>
            <person name="Ament-Velasquez S.L."/>
            <person name="Kruys A."/>
            <person name="Hutchinson M.I."/>
            <person name="Powell A.J."/>
            <person name="Barry K."/>
            <person name="Miller A.N."/>
            <person name="Grigoriev I.V."/>
            <person name="Debuchy R."/>
            <person name="Gladieux P."/>
            <person name="Thoren M.H."/>
            <person name="Johannesson H."/>
        </authorList>
    </citation>
    <scope>NUCLEOTIDE SEQUENCE</scope>
    <source>
        <strain evidence="3">CBS 958.72</strain>
    </source>
</reference>
<dbReference type="Proteomes" id="UP001287356">
    <property type="component" value="Unassembled WGS sequence"/>
</dbReference>
<accession>A0AAE0JTV4</accession>
<evidence type="ECO:0000256" key="1">
    <source>
        <dbReference type="SAM" id="MobiDB-lite"/>
    </source>
</evidence>
<protein>
    <recommendedName>
        <fullName evidence="2">Heterokaryon incompatibility domain-containing protein</fullName>
    </recommendedName>
</protein>
<dbReference type="AlphaFoldDB" id="A0AAE0JTV4"/>
<dbReference type="PANTHER" id="PTHR33112:SF16">
    <property type="entry name" value="HETEROKARYON INCOMPATIBILITY DOMAIN-CONTAINING PROTEIN"/>
    <property type="match status" value="1"/>
</dbReference>
<dbReference type="Pfam" id="PF06985">
    <property type="entry name" value="HET"/>
    <property type="match status" value="1"/>
</dbReference>
<name>A0AAE0JTV4_9PEZI</name>
<feature type="domain" description="Heterokaryon incompatibility" evidence="2">
    <location>
        <begin position="126"/>
        <end position="291"/>
    </location>
</feature>
<dbReference type="EMBL" id="JAULSN010000010">
    <property type="protein sequence ID" value="KAK3361771.1"/>
    <property type="molecule type" value="Genomic_DNA"/>
</dbReference>
<evidence type="ECO:0000313" key="3">
    <source>
        <dbReference type="EMBL" id="KAK3361771.1"/>
    </source>
</evidence>
<feature type="region of interest" description="Disordered" evidence="1">
    <location>
        <begin position="770"/>
        <end position="850"/>
    </location>
</feature>
<reference evidence="3" key="1">
    <citation type="journal article" date="2023" name="Mol. Phylogenet. Evol.">
        <title>Genome-scale phylogeny and comparative genomics of the fungal order Sordariales.</title>
        <authorList>
            <person name="Hensen N."/>
            <person name="Bonometti L."/>
            <person name="Westerberg I."/>
            <person name="Brannstrom I.O."/>
            <person name="Guillou S."/>
            <person name="Cros-Aarteil S."/>
            <person name="Calhoun S."/>
            <person name="Haridas S."/>
            <person name="Kuo A."/>
            <person name="Mondo S."/>
            <person name="Pangilinan J."/>
            <person name="Riley R."/>
            <person name="LaButti K."/>
            <person name="Andreopoulos B."/>
            <person name="Lipzen A."/>
            <person name="Chen C."/>
            <person name="Yan M."/>
            <person name="Daum C."/>
            <person name="Ng V."/>
            <person name="Clum A."/>
            <person name="Steindorff A."/>
            <person name="Ohm R.A."/>
            <person name="Martin F."/>
            <person name="Silar P."/>
            <person name="Natvig D.O."/>
            <person name="Lalanne C."/>
            <person name="Gautier V."/>
            <person name="Ament-Velasquez S.L."/>
            <person name="Kruys A."/>
            <person name="Hutchinson M.I."/>
            <person name="Powell A.J."/>
            <person name="Barry K."/>
            <person name="Miller A.N."/>
            <person name="Grigoriev I.V."/>
            <person name="Debuchy R."/>
            <person name="Gladieux P."/>
            <person name="Hiltunen Thoren M."/>
            <person name="Johannesson H."/>
        </authorList>
    </citation>
    <scope>NUCLEOTIDE SEQUENCE</scope>
    <source>
        <strain evidence="3">CBS 958.72</strain>
    </source>
</reference>
<proteinExistence type="predicted"/>
<evidence type="ECO:0000259" key="2">
    <source>
        <dbReference type="Pfam" id="PF06985"/>
    </source>
</evidence>
<gene>
    <name evidence="3" type="ORF">B0T24DRAFT_724253</name>
</gene>